<dbReference type="SUPFAM" id="SSF52540">
    <property type="entry name" value="P-loop containing nucleoside triphosphate hydrolases"/>
    <property type="match status" value="1"/>
</dbReference>
<evidence type="ECO:0000259" key="6">
    <source>
        <dbReference type="PROSITE" id="PS50222"/>
    </source>
</evidence>
<feature type="transmembrane region" description="Helical" evidence="5">
    <location>
        <begin position="641"/>
        <end position="669"/>
    </location>
</feature>
<dbReference type="SUPFAM" id="SSF47473">
    <property type="entry name" value="EF-hand"/>
    <property type="match status" value="1"/>
</dbReference>
<feature type="transmembrane region" description="Helical" evidence="5">
    <location>
        <begin position="382"/>
        <end position="403"/>
    </location>
</feature>
<keyword evidence="4 5" id="KW-0472">Membrane</keyword>
<keyword evidence="8" id="KW-1185">Reference proteome</keyword>
<dbReference type="Gene3D" id="1.10.238.10">
    <property type="entry name" value="EF-hand"/>
    <property type="match status" value="1"/>
</dbReference>
<dbReference type="AlphaFoldDB" id="A0ABD3PUN8"/>
<dbReference type="Gene3D" id="3.40.50.300">
    <property type="entry name" value="P-loop containing nucleotide triphosphate hydrolases"/>
    <property type="match status" value="1"/>
</dbReference>
<dbReference type="EMBL" id="JALLPJ020000460">
    <property type="protein sequence ID" value="KAL3791582.1"/>
    <property type="molecule type" value="Genomic_DNA"/>
</dbReference>
<reference evidence="7 8" key="1">
    <citation type="submission" date="2024-10" db="EMBL/GenBank/DDBJ databases">
        <title>Updated reference genomes for cyclostephanoid diatoms.</title>
        <authorList>
            <person name="Roberts W.R."/>
            <person name="Alverson A.J."/>
        </authorList>
    </citation>
    <scope>NUCLEOTIDE SEQUENCE [LARGE SCALE GENOMIC DNA]</scope>
    <source>
        <strain evidence="7 8">AJA010-31</strain>
    </source>
</reference>
<feature type="transmembrane region" description="Helical" evidence="5">
    <location>
        <begin position="598"/>
        <end position="617"/>
    </location>
</feature>
<keyword evidence="2" id="KW-1003">Cell membrane</keyword>
<evidence type="ECO:0000313" key="7">
    <source>
        <dbReference type="EMBL" id="KAL3791582.1"/>
    </source>
</evidence>
<feature type="transmembrane region" description="Helical" evidence="5">
    <location>
        <begin position="344"/>
        <end position="362"/>
    </location>
</feature>
<evidence type="ECO:0000256" key="3">
    <source>
        <dbReference type="ARBA" id="ARBA00022837"/>
    </source>
</evidence>
<dbReference type="InterPro" id="IPR011992">
    <property type="entry name" value="EF-hand-dom_pair"/>
</dbReference>
<dbReference type="PANTHER" id="PTHR30224:SF4">
    <property type="entry name" value="ELECTRON TRANSPORT PROTEIN YCCM-RELATED"/>
    <property type="match status" value="1"/>
</dbReference>
<dbReference type="InterPro" id="IPR018247">
    <property type="entry name" value="EF_Hand_1_Ca_BS"/>
</dbReference>
<keyword evidence="5" id="KW-1133">Transmembrane helix</keyword>
<dbReference type="CDD" id="cd00051">
    <property type="entry name" value="EFh"/>
    <property type="match status" value="1"/>
</dbReference>
<evidence type="ECO:0000313" key="8">
    <source>
        <dbReference type="Proteomes" id="UP001530400"/>
    </source>
</evidence>
<name>A0ABD3PUN8_9STRA</name>
<feature type="domain" description="EF-hand" evidence="6">
    <location>
        <begin position="699"/>
        <end position="734"/>
    </location>
</feature>
<proteinExistence type="predicted"/>
<dbReference type="Pfam" id="PF12801">
    <property type="entry name" value="Fer4_5"/>
    <property type="match status" value="2"/>
</dbReference>
<comment type="subcellular location">
    <subcellularLocation>
        <location evidence="1">Cell membrane</location>
    </subcellularLocation>
</comment>
<accession>A0ABD3PUN8</accession>
<sequence length="989" mass="110986">MISALRLTATVLNVAAAFYLHKPPLNPRTRSSVIHKSSRPDDLDIVTGIGHEPASMMRGSSSKAVKLRKQLQSVIWNNQTSTNAPIILCGPKGSGKSELAEEILCRLPSWQTRSVHQFTLEDSFHFLDTILGTVKHPGLLDELATQCFTTLIIKGFQSRHVESKERLDRRDELMHALDMLLRGQYFSTYENMTVPFMPRIIVCTSRPIEYFAQRLGEEFLDAIYIKVPSFESRKSDIEAIAEAKIHLLEGAFGLTNVQLSKEGRQLLLDHKWEIDADNELDYELSNGLEMLANEKQWNPFTKDVLQPRHLLVNTYDEKIRKRLLYDLPLLRNVIMSPWIFGKTLTYIVTPAFILINLILFLGPQSREENAALTIFWAGWWPGIMLVFPFLGRIWCAVCPFMAVGNLSQEAATKLGVELRKWPSWAEEIGPAFAFSLFYAILMWEELWDLPQSGALSACLLLLITSGAVVNSVVYENRLWCRHLCPIGAMNKLFATVSMTEVRTFKSNCEGCTTAECINGGSPTVARDRYASKGCTMGLKNNQLRDMGDCVMCMSCVANCQRESPEFNLRPIGIDYGLPWLLPKSVQSKKLALSQVETNFWLGGIICILQGSVLLHYLPKILVLVGMDPEIATAGPARDWPFAFHAIFSLSLLGFPGGLSLISDLAAIPLESAVRVIRRQLTRRPAENSAIKTLYEAMMKQNADLTSAILEWDQDGDGTVSDWEMIEAFKLLDIPTYEYDLLLNLLGKEESRTVSSLFDDIQELYFDSQEAQTGSKGLAAAYGHQLLENDFETKLSFVEIFNRLDKNGTGFVSKEEFATLSNSGYFKKPLEEVELNDLFDQADVLGNGRLNLFEFMMILRKNVKVGIQEIGYGYLPLAWGSLTAYWLGLGMQELGLTLMRVPSTFGFWVSSEVQESIPHYVFDLSTIHNVQFCVMLTSCIASVALTQKLCDDNRIGPVRFGTHAITQSIGAAMTLYLMLAPEVATVCTYC</sequence>
<dbReference type="Pfam" id="PF13499">
    <property type="entry name" value="EF-hand_7"/>
    <property type="match status" value="1"/>
</dbReference>
<dbReference type="PROSITE" id="PS50222">
    <property type="entry name" value="EF_HAND_2"/>
    <property type="match status" value="2"/>
</dbReference>
<dbReference type="InterPro" id="IPR027417">
    <property type="entry name" value="P-loop_NTPase"/>
</dbReference>
<keyword evidence="3" id="KW-0106">Calcium</keyword>
<evidence type="ECO:0000256" key="4">
    <source>
        <dbReference type="ARBA" id="ARBA00023136"/>
    </source>
</evidence>
<dbReference type="SMART" id="SM00054">
    <property type="entry name" value="EFh"/>
    <property type="match status" value="3"/>
</dbReference>
<dbReference type="InterPro" id="IPR017896">
    <property type="entry name" value="4Fe4S_Fe-S-bd"/>
</dbReference>
<evidence type="ECO:0000256" key="1">
    <source>
        <dbReference type="ARBA" id="ARBA00004236"/>
    </source>
</evidence>
<evidence type="ECO:0000256" key="2">
    <source>
        <dbReference type="ARBA" id="ARBA00022475"/>
    </source>
</evidence>
<protein>
    <recommendedName>
        <fullName evidence="6">EF-hand domain-containing protein</fullName>
    </recommendedName>
</protein>
<keyword evidence="5" id="KW-0812">Transmembrane</keyword>
<feature type="transmembrane region" description="Helical" evidence="5">
    <location>
        <begin position="453"/>
        <end position="473"/>
    </location>
</feature>
<evidence type="ECO:0000256" key="5">
    <source>
        <dbReference type="SAM" id="Phobius"/>
    </source>
</evidence>
<feature type="domain" description="EF-hand" evidence="6">
    <location>
        <begin position="791"/>
        <end position="826"/>
    </location>
</feature>
<dbReference type="InterPro" id="IPR002048">
    <property type="entry name" value="EF_hand_dom"/>
</dbReference>
<dbReference type="GO" id="GO:0005886">
    <property type="term" value="C:plasma membrane"/>
    <property type="evidence" value="ECO:0007669"/>
    <property type="project" value="UniProtKB-SubCell"/>
</dbReference>
<organism evidence="7 8">
    <name type="scientific">Cyclotella atomus</name>
    <dbReference type="NCBI Taxonomy" id="382360"/>
    <lineage>
        <taxon>Eukaryota</taxon>
        <taxon>Sar</taxon>
        <taxon>Stramenopiles</taxon>
        <taxon>Ochrophyta</taxon>
        <taxon>Bacillariophyta</taxon>
        <taxon>Coscinodiscophyceae</taxon>
        <taxon>Thalassiosirophycidae</taxon>
        <taxon>Stephanodiscales</taxon>
        <taxon>Stephanodiscaceae</taxon>
        <taxon>Cyclotella</taxon>
    </lineage>
</organism>
<dbReference type="PROSITE" id="PS00018">
    <property type="entry name" value="EF_HAND_1"/>
    <property type="match status" value="2"/>
</dbReference>
<gene>
    <name evidence="7" type="ORF">ACHAWO_012283</name>
</gene>
<dbReference type="PANTHER" id="PTHR30224">
    <property type="entry name" value="ELECTRON TRANSPORT PROTEIN"/>
    <property type="match status" value="1"/>
</dbReference>
<dbReference type="InterPro" id="IPR052378">
    <property type="entry name" value="NosR_regulator"/>
</dbReference>
<comment type="caution">
    <text evidence="7">The sequence shown here is derived from an EMBL/GenBank/DDBJ whole genome shotgun (WGS) entry which is preliminary data.</text>
</comment>
<dbReference type="Proteomes" id="UP001530400">
    <property type="component" value="Unassembled WGS sequence"/>
</dbReference>